<name>A0A2N3Y8K1_SACSN</name>
<evidence type="ECO:0000313" key="2">
    <source>
        <dbReference type="Proteomes" id="UP000233786"/>
    </source>
</evidence>
<dbReference type="AlphaFoldDB" id="A0A2N3Y8K1"/>
<accession>A0A2N3Y8K1</accession>
<reference evidence="1" key="1">
    <citation type="submission" date="2017-12" db="EMBL/GenBank/DDBJ databases">
        <title>Sequencing the genomes of 1000 Actinobacteria strains.</title>
        <authorList>
            <person name="Klenk H.-P."/>
        </authorList>
    </citation>
    <scope>NUCLEOTIDE SEQUENCE [LARGE SCALE GENOMIC DNA]</scope>
    <source>
        <strain evidence="1">DSM 44228</strain>
    </source>
</reference>
<protein>
    <submittedName>
        <fullName evidence="1">Uncharacterized protein</fullName>
    </submittedName>
</protein>
<comment type="caution">
    <text evidence="1">The sequence shown here is derived from an EMBL/GenBank/DDBJ whole genome shotgun (WGS) entry which is preliminary data.</text>
</comment>
<evidence type="ECO:0000313" key="1">
    <source>
        <dbReference type="EMBL" id="PKW19238.1"/>
    </source>
</evidence>
<organism evidence="1 2">
    <name type="scientific">Saccharopolyspora spinosa</name>
    <dbReference type="NCBI Taxonomy" id="60894"/>
    <lineage>
        <taxon>Bacteria</taxon>
        <taxon>Bacillati</taxon>
        <taxon>Actinomycetota</taxon>
        <taxon>Actinomycetes</taxon>
        <taxon>Pseudonocardiales</taxon>
        <taxon>Pseudonocardiaceae</taxon>
        <taxon>Saccharopolyspora</taxon>
    </lineage>
</organism>
<gene>
    <name evidence="1" type="ORF">A8926_7401</name>
</gene>
<dbReference type="EMBL" id="PJNB01000001">
    <property type="protein sequence ID" value="PKW19238.1"/>
    <property type="molecule type" value="Genomic_DNA"/>
</dbReference>
<keyword evidence="2" id="KW-1185">Reference proteome</keyword>
<proteinExistence type="predicted"/>
<dbReference type="Proteomes" id="UP000233786">
    <property type="component" value="Unassembled WGS sequence"/>
</dbReference>
<sequence length="123" mass="13714">MPEPRPFPKRRSGTLDGRAVYHLPDVPRHCPAIHPNRSTNNLEEEETLPGVDIPPGYWAAFGYHNHVLPARPRYREDGKLTALCGVLTLPSEAPKKDNRPACSWCSEEVQTGQIRIVPKPDAG</sequence>